<protein>
    <submittedName>
        <fullName evidence="6">LrgB family protein</fullName>
    </submittedName>
</protein>
<keyword evidence="2 5" id="KW-0812">Transmembrane</keyword>
<dbReference type="Pfam" id="PF04172">
    <property type="entry name" value="LrgB"/>
    <property type="match status" value="1"/>
</dbReference>
<feature type="transmembrane region" description="Helical" evidence="5">
    <location>
        <begin position="73"/>
        <end position="92"/>
    </location>
</feature>
<evidence type="ECO:0000256" key="2">
    <source>
        <dbReference type="ARBA" id="ARBA00022692"/>
    </source>
</evidence>
<dbReference type="PANTHER" id="PTHR30249:SF0">
    <property type="entry name" value="PLASTIDAL GLYCOLATE_GLYCERATE TRANSLOCATOR 1, CHLOROPLASTIC"/>
    <property type="match status" value="1"/>
</dbReference>
<feature type="transmembrane region" description="Helical" evidence="5">
    <location>
        <begin position="41"/>
        <end position="61"/>
    </location>
</feature>
<accession>A0ABW4M1K0</accession>
<feature type="transmembrane region" description="Helical" evidence="5">
    <location>
        <begin position="7"/>
        <end position="29"/>
    </location>
</feature>
<evidence type="ECO:0000313" key="6">
    <source>
        <dbReference type="EMBL" id="MFD1745308.1"/>
    </source>
</evidence>
<comment type="caution">
    <text evidence="6">The sequence shown here is derived from an EMBL/GenBank/DDBJ whole genome shotgun (WGS) entry which is preliminary data.</text>
</comment>
<dbReference type="EMBL" id="JBHUEQ010000013">
    <property type="protein sequence ID" value="MFD1745308.1"/>
    <property type="molecule type" value="Genomic_DNA"/>
</dbReference>
<keyword evidence="4 5" id="KW-0472">Membrane</keyword>
<dbReference type="Proteomes" id="UP001597322">
    <property type="component" value="Unassembled WGS sequence"/>
</dbReference>
<dbReference type="InterPro" id="IPR007300">
    <property type="entry name" value="CidB/LrgB"/>
</dbReference>
<evidence type="ECO:0000256" key="1">
    <source>
        <dbReference type="ARBA" id="ARBA00004141"/>
    </source>
</evidence>
<sequence>MRSPVDLWVYLSTSPLIWLTLTVCTWIGATEFSILVRRHPLANPVLTSILTLSLIVTLFDIPYQTFFAGAQFVHFLLGPATVAIAVPLYLRWDEVKKVLAPIGVALAVGSLAAVISVLLLGWIVGLPRDVLISFLPKSATAGVAMAISSSLGGNPSLTAVLVILTGIVGALIVTPFMNRMGIRDYAARGFAVGLTSHGIGTARAYEVDPTAGLFAGIAMALNAIATSLIVPLIVHMLPGG</sequence>
<feature type="transmembrane region" description="Helical" evidence="5">
    <location>
        <begin position="98"/>
        <end position="123"/>
    </location>
</feature>
<keyword evidence="7" id="KW-1185">Reference proteome</keyword>
<feature type="transmembrane region" description="Helical" evidence="5">
    <location>
        <begin position="211"/>
        <end position="234"/>
    </location>
</feature>
<feature type="transmembrane region" description="Helical" evidence="5">
    <location>
        <begin position="157"/>
        <end position="178"/>
    </location>
</feature>
<name>A0ABW4M1K0_9HYPH</name>
<dbReference type="PANTHER" id="PTHR30249">
    <property type="entry name" value="PUTATIVE SEROTONIN TRANSPORTER"/>
    <property type="match status" value="1"/>
</dbReference>
<proteinExistence type="predicted"/>
<evidence type="ECO:0000256" key="5">
    <source>
        <dbReference type="SAM" id="Phobius"/>
    </source>
</evidence>
<dbReference type="RefSeq" id="WP_377398733.1">
    <property type="nucleotide sequence ID" value="NZ_JBHUEQ010000013.1"/>
</dbReference>
<comment type="subcellular location">
    <subcellularLocation>
        <location evidence="1">Membrane</location>
        <topology evidence="1">Multi-pass membrane protein</topology>
    </subcellularLocation>
</comment>
<reference evidence="7" key="1">
    <citation type="journal article" date="2019" name="Int. J. Syst. Evol. Microbiol.">
        <title>The Global Catalogue of Microorganisms (GCM) 10K type strain sequencing project: providing services to taxonomists for standard genome sequencing and annotation.</title>
        <authorList>
            <consortium name="The Broad Institute Genomics Platform"/>
            <consortium name="The Broad Institute Genome Sequencing Center for Infectious Disease"/>
            <person name="Wu L."/>
            <person name="Ma J."/>
        </authorList>
    </citation>
    <scope>NUCLEOTIDE SEQUENCE [LARGE SCALE GENOMIC DNA]</scope>
    <source>
        <strain evidence="7">CG52</strain>
    </source>
</reference>
<evidence type="ECO:0000256" key="3">
    <source>
        <dbReference type="ARBA" id="ARBA00022989"/>
    </source>
</evidence>
<keyword evidence="3 5" id="KW-1133">Transmembrane helix</keyword>
<evidence type="ECO:0000256" key="4">
    <source>
        <dbReference type="ARBA" id="ARBA00023136"/>
    </source>
</evidence>
<gene>
    <name evidence="6" type="ORF">ACFSE1_07545</name>
</gene>
<organism evidence="6 7">
    <name type="scientific">Rhizobium helianthi</name>
    <dbReference type="NCBI Taxonomy" id="1132695"/>
    <lineage>
        <taxon>Bacteria</taxon>
        <taxon>Pseudomonadati</taxon>
        <taxon>Pseudomonadota</taxon>
        <taxon>Alphaproteobacteria</taxon>
        <taxon>Hyphomicrobiales</taxon>
        <taxon>Rhizobiaceae</taxon>
        <taxon>Rhizobium/Agrobacterium group</taxon>
        <taxon>Rhizobium</taxon>
    </lineage>
</organism>
<evidence type="ECO:0000313" key="7">
    <source>
        <dbReference type="Proteomes" id="UP001597322"/>
    </source>
</evidence>